<evidence type="ECO:0000313" key="6">
    <source>
        <dbReference type="Proteomes" id="UP000515156"/>
    </source>
</evidence>
<dbReference type="Pfam" id="PF00515">
    <property type="entry name" value="TPR_1"/>
    <property type="match status" value="1"/>
</dbReference>
<feature type="region of interest" description="Disordered" evidence="5">
    <location>
        <begin position="210"/>
        <end position="239"/>
    </location>
</feature>
<dbReference type="PROSITE" id="PS50005">
    <property type="entry name" value="TPR"/>
    <property type="match status" value="9"/>
</dbReference>
<feature type="repeat" description="TPR" evidence="3">
    <location>
        <begin position="1961"/>
        <end position="1994"/>
    </location>
</feature>
<keyword evidence="2 3" id="KW-0802">TPR repeat</keyword>
<organism evidence="6 7">
    <name type="scientific">Microcaecilia unicolor</name>
    <dbReference type="NCBI Taxonomy" id="1415580"/>
    <lineage>
        <taxon>Eukaryota</taxon>
        <taxon>Metazoa</taxon>
        <taxon>Chordata</taxon>
        <taxon>Craniata</taxon>
        <taxon>Vertebrata</taxon>
        <taxon>Euteleostomi</taxon>
        <taxon>Amphibia</taxon>
        <taxon>Gymnophiona</taxon>
        <taxon>Siphonopidae</taxon>
        <taxon>Microcaecilia</taxon>
    </lineage>
</organism>
<evidence type="ECO:0000256" key="4">
    <source>
        <dbReference type="SAM" id="Coils"/>
    </source>
</evidence>
<evidence type="ECO:0000256" key="5">
    <source>
        <dbReference type="SAM" id="MobiDB-lite"/>
    </source>
</evidence>
<sequence length="2100" mass="239790">MVSHQFIHIPECPVPLIGRDLLCKLQATLKFKPTGEVEAHFEDQPVTLLCPVREEWRLYAPLIAGPNDSCYYQDTPFAQQRRDLMEEVPNKQMEHRQQDFPGCRSYKNMAGKQKPLPVGLNYSQEQKMKKELERLHKQSQKDSFYFKDSVNATGIQPFSTDLTSDQSSPLHSLTLQMPTAVCKPVSNMTNTFGKEHDSTRNVDKEERVCSSSRQEGLDHEVATKGTKSSLRNEMKSKSAVRKQGKYLEFKLLTKDDSNNEFKGGRKPAIASFAGTIKTAIVLPRPEPPVKQRPYKSTVQPRERSQQTLSLPQRKKINAEREEIFYSSSKTISTTERVSSENEEHNESHFLAFDSMMNRDHQQQIKEASQKYKKEMTMDKEQLITAEQALAVEKKSKEMKGSTSFGKPSNANPQAEETSETSVVCREDLEQRQPEALSSPEPALRVTARSLSEIVASLRSPGTTDLHASDYVVKELMERVLGQSYSFHRDETELSVESSSIEKEPLAKQKLPSADQQADQETELSFESSSIEKEPLAKQKLPSADQQADQETELSVETTAIEKEPLAKQKLPSADQQADQILKLVVPDQASPENFLVNVPCQTPVESAHLKRPVSSAVSMPPKLAVGTPNVAKDTKVSDSLNVKGKAVLIKPLERFGKTSDKKSPRYQPVSLLATWTQKNKGPQRLIIHHLCMASFSYVLPSSFQLASRVLHTVDKYDHRVTSELQNLDIRTWNSRERSRILHQGIHVSELLEHNLKDGIQVLPPQKPKGIAEWQSLAEYCVERPQLQLLGEKVPLQARALKMFWTPAPPKFYAPLSLVKEALFPEYKSSSVDPGVYEVFLSSLGEDTLEDELMYLNEVDIVTKILSRKYSSMSDMRSSIPDSLSAAEDLKTSAMKKSVSSTELPDYSENVLMLPSDFQTSMTELEILKQKLTQAKDLTVPESISPGLYTEIKTEESSPPKLSKQEHTKEMLLAEAVRKAGSKCIVLPPKKRRRESLKKIGSQNLKMVMEQLHQPARILKSSLSWEKLNIRSDDTFQFPEMPRHYRYPSLPLLLDFKTFAENRGGIPEGFVVREWVRDIWNTWFDEVFPPSRPSTSEKHEVMDKDKVRSQEQEEDMQRIDYVKRLDSVSPVLVDSSLSVEDLQREVDRLTELIDLKGETSVFNYYRRGALNRKLGKLKEALIDLNKAISDEPMLLDAYWHRHLIFLLQGLTEDALDDLNFITKYNKNRADAYMSMAEIYKSRGDDTTAILNYNQAIRCKPRDDDIYFRRAEVYERKNEELLAMNDYVHCFTLNPRRTDALMRHGIYYFENSNWNMAISDFTAVIQQNPNHGQARTYRGRAYLNQSFFKRAVEDLCAAIHLEPLNWTAFYYRGCLLRKSYPFRALQDLSVSVLINDGPENWKAFLHRGIVYTDLKKWSEAICDFETVIALDRSIAVAYVNIGLIFLLQMDQYFKAIKKFTDAIKANPVYVRAYICRAQAYHKVHDLKNALKDITRAIHLQPDGQHLNVLRAQYLYEMKKCELASFCIHYAAEMSEGSSTIQKALAQAFHQDYSASTETLRIESHVNPSPDKFTLLGKTLMKAKNITEAIESFKSALNMLHPLKPNNSSSTEAAEIFYFLGLCYMEEVSLFKAIVAFTDAIKILPDFADAYYQRGMCRMRLQQDVCIVDFNQTLEINPNFFQACLSRAVYYGSKGRYIKAILSCNEAIKIQPDCVRAYIYRGALKYYIKAYCRAIDDLTKAIEMDKTCSLAYFNRAVCYHQMKIYDKALKDYGIGLLLDDFKDAILYNPHDSKIHQMTAVCYHRLCQFEEAVNEHNQVLKSDPMFLEAYVARGNSYMEYSDPRGIKLAQRDFQRAVHLNPLYIKARICLGYSLQIEGKFQKAWHQFTVLLDLDPKCYLGYEARALVNLQMGDTFAAFQDISAALKLITTAELLTNRGIINQFMGHLPNAMKDYQAAIVLNPSYPLAYFNAANMYFSNRQFSQAKDYYSKALNLDPTNESVLLNRAITNTLLQNVHEALEDFEKAISVSPLSAIIYFNKANLHSTLQQYKQADQDFSKALQLQPNDALTYKLRADVRGKMGFVEEAISDYKCAVKLQQTVEINA</sequence>
<dbReference type="Gene3D" id="2.40.70.10">
    <property type="entry name" value="Acid Proteases"/>
    <property type="match status" value="1"/>
</dbReference>
<evidence type="ECO:0000313" key="7">
    <source>
        <dbReference type="RefSeq" id="XP_030069551.1"/>
    </source>
</evidence>
<keyword evidence="1" id="KW-0677">Repeat</keyword>
<dbReference type="PANTHER" id="PTHR44858:SF1">
    <property type="entry name" value="UDP-N-ACETYLGLUCOSAMINE--PEPTIDE N-ACETYLGLUCOSAMINYLTRANSFERASE SPINDLY-RELATED"/>
    <property type="match status" value="1"/>
</dbReference>
<keyword evidence="4" id="KW-0175">Coiled coil</keyword>
<proteinExistence type="predicted"/>
<dbReference type="RefSeq" id="XP_030069551.1">
    <property type="nucleotide sequence ID" value="XM_030213691.1"/>
</dbReference>
<dbReference type="InterPro" id="IPR011990">
    <property type="entry name" value="TPR-like_helical_dom_sf"/>
</dbReference>
<dbReference type="GeneID" id="115477075"/>
<dbReference type="KEGG" id="muo:115477075"/>
<protein>
    <submittedName>
        <fullName evidence="7">Tetratricopeptide repeat protein 6</fullName>
    </submittedName>
</protein>
<dbReference type="CTD" id="319089"/>
<feature type="repeat" description="TPR" evidence="3">
    <location>
        <begin position="1330"/>
        <end position="1363"/>
    </location>
</feature>
<dbReference type="PROSITE" id="PS50293">
    <property type="entry name" value="TPR_REGION"/>
    <property type="match status" value="1"/>
</dbReference>
<feature type="repeat" description="TPR" evidence="3">
    <location>
        <begin position="1995"/>
        <end position="2028"/>
    </location>
</feature>
<name>A0A6P7YYD3_9AMPH</name>
<dbReference type="Pfam" id="PF13414">
    <property type="entry name" value="TPR_11"/>
    <property type="match status" value="1"/>
</dbReference>
<dbReference type="OrthoDB" id="1658288at2759"/>
<dbReference type="Gene3D" id="1.25.40.10">
    <property type="entry name" value="Tetratricopeptide repeat domain"/>
    <property type="match status" value="10"/>
</dbReference>
<accession>A0A6P7YYD3</accession>
<dbReference type="SUPFAM" id="SSF48452">
    <property type="entry name" value="TPR-like"/>
    <property type="match status" value="3"/>
</dbReference>
<dbReference type="InParanoid" id="A0A6P7YYD3"/>
<dbReference type="Pfam" id="PF13181">
    <property type="entry name" value="TPR_8"/>
    <property type="match status" value="2"/>
</dbReference>
<evidence type="ECO:0000256" key="2">
    <source>
        <dbReference type="ARBA" id="ARBA00022803"/>
    </source>
</evidence>
<evidence type="ECO:0000256" key="3">
    <source>
        <dbReference type="PROSITE-ProRule" id="PRU00339"/>
    </source>
</evidence>
<feature type="region of interest" description="Disordered" evidence="5">
    <location>
        <begin position="491"/>
        <end position="554"/>
    </location>
</feature>
<dbReference type="Proteomes" id="UP000515156">
    <property type="component" value="Chromosome 9"/>
</dbReference>
<feature type="compositionally biased region" description="Polar residues" evidence="5">
    <location>
        <begin position="294"/>
        <end position="310"/>
    </location>
</feature>
<feature type="region of interest" description="Disordered" evidence="5">
    <location>
        <begin position="395"/>
        <end position="422"/>
    </location>
</feature>
<feature type="repeat" description="TPR" evidence="3">
    <location>
        <begin position="1611"/>
        <end position="1644"/>
    </location>
</feature>
<dbReference type="Pfam" id="PF13432">
    <property type="entry name" value="TPR_16"/>
    <property type="match status" value="1"/>
</dbReference>
<dbReference type="PANTHER" id="PTHR44858">
    <property type="entry name" value="TETRATRICOPEPTIDE REPEAT PROTEIN 6"/>
    <property type="match status" value="1"/>
</dbReference>
<dbReference type="SMART" id="SM00028">
    <property type="entry name" value="TPR"/>
    <property type="match status" value="22"/>
</dbReference>
<dbReference type="InterPro" id="IPR050498">
    <property type="entry name" value="Ycf3"/>
</dbReference>
<feature type="repeat" description="TPR" evidence="3">
    <location>
        <begin position="2029"/>
        <end position="2062"/>
    </location>
</feature>
<feature type="compositionally biased region" description="Polar residues" evidence="5">
    <location>
        <begin position="400"/>
        <end position="421"/>
    </location>
</feature>
<feature type="region of interest" description="Disordered" evidence="5">
    <location>
        <begin position="285"/>
        <end position="311"/>
    </location>
</feature>
<reference evidence="7" key="1">
    <citation type="submission" date="2025-08" db="UniProtKB">
        <authorList>
            <consortium name="RefSeq"/>
        </authorList>
    </citation>
    <scope>IDENTIFICATION</scope>
</reference>
<feature type="repeat" description="TPR" evidence="3">
    <location>
        <begin position="1927"/>
        <end position="1960"/>
    </location>
</feature>
<dbReference type="InterPro" id="IPR019734">
    <property type="entry name" value="TPR_rpt"/>
</dbReference>
<feature type="coiled-coil region" evidence="4">
    <location>
        <begin position="1131"/>
        <end position="1158"/>
    </location>
</feature>
<feature type="repeat" description="TPR" evidence="3">
    <location>
        <begin position="1296"/>
        <end position="1329"/>
    </location>
</feature>
<evidence type="ECO:0000256" key="1">
    <source>
        <dbReference type="ARBA" id="ARBA00022737"/>
    </source>
</evidence>
<dbReference type="InterPro" id="IPR021109">
    <property type="entry name" value="Peptidase_aspartic_dom_sf"/>
</dbReference>
<feature type="repeat" description="TPR" evidence="3">
    <location>
        <begin position="1468"/>
        <end position="1501"/>
    </location>
</feature>
<keyword evidence="6" id="KW-1185">Reference proteome</keyword>
<feature type="repeat" description="TPR" evidence="3">
    <location>
        <begin position="1228"/>
        <end position="1261"/>
    </location>
</feature>
<gene>
    <name evidence="7" type="primary">TTC6</name>
</gene>